<evidence type="ECO:0000259" key="1">
    <source>
        <dbReference type="Pfam" id="PF00149"/>
    </source>
</evidence>
<dbReference type="EMBL" id="MU003695">
    <property type="protein sequence ID" value="KAF2813872.1"/>
    <property type="molecule type" value="Genomic_DNA"/>
</dbReference>
<dbReference type="CDD" id="cd07379">
    <property type="entry name" value="MPP_239FB"/>
    <property type="match status" value="1"/>
</dbReference>
<keyword evidence="3" id="KW-1185">Reference proteome</keyword>
<evidence type="ECO:0000313" key="3">
    <source>
        <dbReference type="Proteomes" id="UP000504636"/>
    </source>
</evidence>
<dbReference type="Gene3D" id="3.60.21.10">
    <property type="match status" value="1"/>
</dbReference>
<dbReference type="Proteomes" id="UP000504636">
    <property type="component" value="Unplaced"/>
</dbReference>
<sequence length="332" mass="37181">MPLLGNLDPFEPAPLLYLILTCPVKLLLQNAYRILTFVRTSPTPLDHPIRIVCISDTHSLTTDVPPGDILIHAGDLTNDGSIPSIQEQINWLASLPHKHKIAISGNHDTYFDPRTRPSLPEADREGRLEWNGIHYLQHSSITLNISTPSTTSSEPSSLAKTREICVYGAPQIPACGSFTTNAFQYPRGLDAWSETIPSNTDVLVTHTPPKHHLDLPLPSGMGCEHLYDEVKRVKPLLHVFGHVHWGAGQTVCWWDECEDAYARGMQRPLGWTKGLLDWKLWREGIRVVVYGIRGLLWDKVWGGQRRNTRLVNAAQMHGNTGKLGKRVEVVDI</sequence>
<reference evidence="2 4" key="1">
    <citation type="journal article" date="2020" name="Stud. Mycol.">
        <title>101 Dothideomycetes genomes: a test case for predicting lifestyles and emergence of pathogens.</title>
        <authorList>
            <person name="Haridas S."/>
            <person name="Albert R."/>
            <person name="Binder M."/>
            <person name="Bloem J."/>
            <person name="Labutti K."/>
            <person name="Salamov A."/>
            <person name="Andreopoulos B."/>
            <person name="Baker S."/>
            <person name="Barry K."/>
            <person name="Bills G."/>
            <person name="Bluhm B."/>
            <person name="Cannon C."/>
            <person name="Castanera R."/>
            <person name="Culley D."/>
            <person name="Daum C."/>
            <person name="Ezra D."/>
            <person name="Gonzalez J."/>
            <person name="Henrissat B."/>
            <person name="Kuo A."/>
            <person name="Liang C."/>
            <person name="Lipzen A."/>
            <person name="Lutzoni F."/>
            <person name="Magnuson J."/>
            <person name="Mondo S."/>
            <person name="Nolan M."/>
            <person name="Ohm R."/>
            <person name="Pangilinan J."/>
            <person name="Park H.-J."/>
            <person name="Ramirez L."/>
            <person name="Alfaro M."/>
            <person name="Sun H."/>
            <person name="Tritt A."/>
            <person name="Yoshinaga Y."/>
            <person name="Zwiers L.-H."/>
            <person name="Turgeon B."/>
            <person name="Goodwin S."/>
            <person name="Spatafora J."/>
            <person name="Crous P."/>
            <person name="Grigoriev I."/>
        </authorList>
    </citation>
    <scope>NUCLEOTIDE SEQUENCE</scope>
    <source>
        <strain evidence="2 4">CBS 304.34</strain>
    </source>
</reference>
<name>A0A6A6YY69_9PEZI</name>
<dbReference type="GeneID" id="54456081"/>
<dbReference type="GO" id="GO:0016787">
    <property type="term" value="F:hydrolase activity"/>
    <property type="evidence" value="ECO:0007669"/>
    <property type="project" value="InterPro"/>
</dbReference>
<dbReference type="InterPro" id="IPR029052">
    <property type="entry name" value="Metallo-depent_PP-like"/>
</dbReference>
<proteinExistence type="predicted"/>
<dbReference type="AlphaFoldDB" id="A0A6A6YY69"/>
<gene>
    <name evidence="2 4" type="ORF">BDZ99DRAFT_380436</name>
</gene>
<dbReference type="InterPro" id="IPR051693">
    <property type="entry name" value="UPF0046_metallophosphoest"/>
</dbReference>
<accession>A0A6A6YY69</accession>
<evidence type="ECO:0000313" key="2">
    <source>
        <dbReference type="EMBL" id="KAF2813872.1"/>
    </source>
</evidence>
<dbReference type="OrthoDB" id="630188at2759"/>
<dbReference type="InterPro" id="IPR004843">
    <property type="entry name" value="Calcineurin-like_PHP"/>
</dbReference>
<dbReference type="SUPFAM" id="SSF56300">
    <property type="entry name" value="Metallo-dependent phosphatases"/>
    <property type="match status" value="1"/>
</dbReference>
<evidence type="ECO:0000313" key="4">
    <source>
        <dbReference type="RefSeq" id="XP_033580836.1"/>
    </source>
</evidence>
<reference evidence="4" key="2">
    <citation type="submission" date="2020-04" db="EMBL/GenBank/DDBJ databases">
        <authorList>
            <consortium name="NCBI Genome Project"/>
        </authorList>
    </citation>
    <scope>NUCLEOTIDE SEQUENCE</scope>
    <source>
        <strain evidence="4">CBS 304.34</strain>
    </source>
</reference>
<organism evidence="2">
    <name type="scientific">Mytilinidion resinicola</name>
    <dbReference type="NCBI Taxonomy" id="574789"/>
    <lineage>
        <taxon>Eukaryota</taxon>
        <taxon>Fungi</taxon>
        <taxon>Dikarya</taxon>
        <taxon>Ascomycota</taxon>
        <taxon>Pezizomycotina</taxon>
        <taxon>Dothideomycetes</taxon>
        <taxon>Pleosporomycetidae</taxon>
        <taxon>Mytilinidiales</taxon>
        <taxon>Mytilinidiaceae</taxon>
        <taxon>Mytilinidion</taxon>
    </lineage>
</organism>
<dbReference type="PANTHER" id="PTHR12905">
    <property type="entry name" value="METALLOPHOSPHOESTERASE"/>
    <property type="match status" value="1"/>
</dbReference>
<feature type="domain" description="Calcineurin-like phosphoesterase" evidence="1">
    <location>
        <begin position="49"/>
        <end position="245"/>
    </location>
</feature>
<dbReference type="Pfam" id="PF00149">
    <property type="entry name" value="Metallophos"/>
    <property type="match status" value="1"/>
</dbReference>
<dbReference type="RefSeq" id="XP_033580836.1">
    <property type="nucleotide sequence ID" value="XM_033715188.1"/>
</dbReference>
<dbReference type="PANTHER" id="PTHR12905:SF18">
    <property type="entry name" value="ESTER HYDROLASE, PUTATIVE (AFU_ORTHOLOGUE AFUA_4G03130)-RELATED"/>
    <property type="match status" value="1"/>
</dbReference>
<protein>
    <submittedName>
        <fullName evidence="2 4">Metallo-dependent phosphatase</fullName>
    </submittedName>
</protein>
<reference evidence="4" key="3">
    <citation type="submission" date="2025-04" db="UniProtKB">
        <authorList>
            <consortium name="RefSeq"/>
        </authorList>
    </citation>
    <scope>IDENTIFICATION</scope>
    <source>
        <strain evidence="4">CBS 304.34</strain>
    </source>
</reference>